<sequence length="154" mass="17434">MEPLPLRDIHLPESIDWWPPAPGWWLLPIVLVLLIAGLRYLYKRLTQKTALKSAQALLKSLRSNHADQLQTLTELSALLRRTAISIDQSGDVAGLHGQAWLEYLDRAMPDRPFSQGTGRCLADAHYRPGIGEELDLTALFALCERWLKQQDKKA</sequence>
<evidence type="ECO:0000256" key="1">
    <source>
        <dbReference type="SAM" id="Phobius"/>
    </source>
</evidence>
<gene>
    <name evidence="2" type="ORF">NM686_021010</name>
</gene>
<keyword evidence="1" id="KW-0812">Transmembrane</keyword>
<dbReference type="RefSeq" id="WP_255189758.1">
    <property type="nucleotide sequence ID" value="NZ_CP113517.1"/>
</dbReference>
<dbReference type="Pfam" id="PF14316">
    <property type="entry name" value="DUF4381"/>
    <property type="match status" value="1"/>
</dbReference>
<evidence type="ECO:0000313" key="3">
    <source>
        <dbReference type="Proteomes" id="UP001162780"/>
    </source>
</evidence>
<evidence type="ECO:0000313" key="2">
    <source>
        <dbReference type="EMBL" id="WAR44788.1"/>
    </source>
</evidence>
<protein>
    <submittedName>
        <fullName evidence="2">DUF4381 domain-containing protein</fullName>
    </submittedName>
</protein>
<proteinExistence type="predicted"/>
<accession>A0ABY7GKB4</accession>
<keyword evidence="1" id="KW-1133">Transmembrane helix</keyword>
<keyword evidence="1" id="KW-0472">Membrane</keyword>
<keyword evidence="3" id="KW-1185">Reference proteome</keyword>
<organism evidence="2 3">
    <name type="scientific">Methylomonas rapida</name>
    <dbReference type="NCBI Taxonomy" id="2963939"/>
    <lineage>
        <taxon>Bacteria</taxon>
        <taxon>Pseudomonadati</taxon>
        <taxon>Pseudomonadota</taxon>
        <taxon>Gammaproteobacteria</taxon>
        <taxon>Methylococcales</taxon>
        <taxon>Methylococcaceae</taxon>
        <taxon>Methylomonas</taxon>
    </lineage>
</organism>
<reference evidence="2" key="1">
    <citation type="submission" date="2022-11" db="EMBL/GenBank/DDBJ databases">
        <title>Methylomonas rapida sp. nov., Carotenoid-Producing Obligate Methanotrophs with High Growth Characteristics and Biotechnological Potential.</title>
        <authorList>
            <person name="Tikhonova E.N."/>
            <person name="Suleimanov R.Z."/>
            <person name="Miroshnikov K."/>
            <person name="Oshkin I.Y."/>
            <person name="Belova S.E."/>
            <person name="Danilova O.V."/>
            <person name="Ashikhmin A."/>
            <person name="Konopkin A."/>
            <person name="But S.Y."/>
            <person name="Khmelenina V.N."/>
            <person name="Kuznetsov N."/>
            <person name="Pimenov N.V."/>
            <person name="Dedysh S.N."/>
        </authorList>
    </citation>
    <scope>NUCLEOTIDE SEQUENCE</scope>
    <source>
        <strain evidence="2">MP1</strain>
    </source>
</reference>
<dbReference type="InterPro" id="IPR025489">
    <property type="entry name" value="DUF4381"/>
</dbReference>
<dbReference type="EMBL" id="CP113517">
    <property type="protein sequence ID" value="WAR44788.1"/>
    <property type="molecule type" value="Genomic_DNA"/>
</dbReference>
<feature type="transmembrane region" description="Helical" evidence="1">
    <location>
        <begin position="23"/>
        <end position="42"/>
    </location>
</feature>
<dbReference type="Proteomes" id="UP001162780">
    <property type="component" value="Chromosome"/>
</dbReference>
<name>A0ABY7GKB4_9GAMM</name>